<feature type="compositionally biased region" description="Acidic residues" evidence="3">
    <location>
        <begin position="40"/>
        <end position="51"/>
    </location>
</feature>
<comment type="caution">
    <text evidence="5">The sequence shown here is derived from an EMBL/GenBank/DDBJ whole genome shotgun (WGS) entry which is preliminary data.</text>
</comment>
<keyword evidence="2 5" id="KW-0067">ATP-binding</keyword>
<dbReference type="RefSeq" id="WP_377981393.1">
    <property type="nucleotide sequence ID" value="NZ_JBBKXX010000003.1"/>
</dbReference>
<evidence type="ECO:0000313" key="5">
    <source>
        <dbReference type="EMBL" id="MFD3409048.1"/>
    </source>
</evidence>
<protein>
    <submittedName>
        <fullName evidence="5">ATP-binding protein</fullName>
    </submittedName>
</protein>
<name>A0ABW6DK21_9BACT</name>
<evidence type="ECO:0000259" key="4">
    <source>
        <dbReference type="SMART" id="SM00382"/>
    </source>
</evidence>
<evidence type="ECO:0000256" key="2">
    <source>
        <dbReference type="ARBA" id="ARBA00022840"/>
    </source>
</evidence>
<proteinExistence type="predicted"/>
<dbReference type="InterPro" id="IPR027417">
    <property type="entry name" value="P-loop_NTPase"/>
</dbReference>
<dbReference type="PANTHER" id="PTHR23077">
    <property type="entry name" value="AAA-FAMILY ATPASE"/>
    <property type="match status" value="1"/>
</dbReference>
<feature type="domain" description="AAA+ ATPase" evidence="4">
    <location>
        <begin position="307"/>
        <end position="444"/>
    </location>
</feature>
<gene>
    <name evidence="5" type="ORF">SKC37_10295</name>
</gene>
<accession>A0ABW6DK21</accession>
<dbReference type="PANTHER" id="PTHR23077:SF27">
    <property type="entry name" value="ATPASE FAMILY GENE 2 PROTEIN HOMOLOG A"/>
    <property type="match status" value="1"/>
</dbReference>
<evidence type="ECO:0000256" key="3">
    <source>
        <dbReference type="SAM" id="MobiDB-lite"/>
    </source>
</evidence>
<evidence type="ECO:0000256" key="1">
    <source>
        <dbReference type="ARBA" id="ARBA00022741"/>
    </source>
</evidence>
<dbReference type="SUPFAM" id="SSF52540">
    <property type="entry name" value="P-loop containing nucleoside triphosphate hydrolases"/>
    <property type="match status" value="1"/>
</dbReference>
<keyword evidence="6" id="KW-1185">Reference proteome</keyword>
<dbReference type="GO" id="GO:0005524">
    <property type="term" value="F:ATP binding"/>
    <property type="evidence" value="ECO:0007669"/>
    <property type="project" value="UniProtKB-KW"/>
</dbReference>
<keyword evidence="1" id="KW-0547">Nucleotide-binding</keyword>
<dbReference type="InterPro" id="IPR003593">
    <property type="entry name" value="AAA+_ATPase"/>
</dbReference>
<dbReference type="Proteomes" id="UP001598019">
    <property type="component" value="Unassembled WGS sequence"/>
</dbReference>
<dbReference type="Pfam" id="PF00004">
    <property type="entry name" value="AAA"/>
    <property type="match status" value="1"/>
</dbReference>
<dbReference type="SMART" id="SM00382">
    <property type="entry name" value="AAA"/>
    <property type="match status" value="1"/>
</dbReference>
<dbReference type="EMBL" id="JBBKXX010000003">
    <property type="protein sequence ID" value="MFD3409048.1"/>
    <property type="molecule type" value="Genomic_DNA"/>
</dbReference>
<feature type="region of interest" description="Disordered" evidence="3">
    <location>
        <begin position="22"/>
        <end position="51"/>
    </location>
</feature>
<dbReference type="Gene3D" id="3.40.50.300">
    <property type="entry name" value="P-loop containing nucleotide triphosphate hydrolases"/>
    <property type="match status" value="1"/>
</dbReference>
<dbReference type="InterPro" id="IPR003959">
    <property type="entry name" value="ATPase_AAA_core"/>
</dbReference>
<reference evidence="5 6" key="1">
    <citation type="submission" date="2024-03" db="EMBL/GenBank/DDBJ databases">
        <title>Aquirufa genome sequencing.</title>
        <authorList>
            <person name="Pitt A."/>
            <person name="Hahn M.W."/>
        </authorList>
    </citation>
    <scope>NUCLEOTIDE SEQUENCE [LARGE SCALE GENOMIC DNA]</scope>
    <source>
        <strain evidence="5 6">HETE-83D</strain>
    </source>
</reference>
<evidence type="ECO:0000313" key="6">
    <source>
        <dbReference type="Proteomes" id="UP001598019"/>
    </source>
</evidence>
<sequence>MQLPLLVFEEYVDKFQQKVASLKKQPASPKRRRPSRPSSEDNEFELLEDSEEDGIESMGISSFLRKFKEVLPANDLEKFEFLLEAHYRNVVQFQAPEGRFSSSSMKVKIQGVPQSSESMPFIEFLEIFFAFSKLSKEIGISARTFPALMINKCQDWYPQEDLVQKFASLNKVQESFFLLYTLAHYVNAGFAKRIELTVFRTFVSAKDYLIFMHSINQNKQTFLNEGLWKIEKDMWDQELTIVVKEKAIQLILPEFRSDETEEFDRFRVIAPADIPSIDLFFEESTQRSLDRLTAILKACPSELWNTRRFGVLLAGESGCGKTEFVMQLCKQLGLMCVSVSSLSSKWIGESEQAIVRILEVEFPRLMKEYNNKVVLYFDEIDQSLGKKVEIETHSSFYTNAVVSQMLKSIDRFKGILIGSANVVDRMESAGLRRFETLISFSLPSRAARKSIWASREGFWQTNEPLLDRLAEVELSGSDIHSICSRGFFLQYAGEAFAEESLFELIADQRVLAAKTRYQKSASSTIGFQKIAS</sequence>
<organism evidence="5 6">
    <name type="scientific">Aquirufa esocilacus</name>
    <dbReference type="NCBI Taxonomy" id="3096513"/>
    <lineage>
        <taxon>Bacteria</taxon>
        <taxon>Pseudomonadati</taxon>
        <taxon>Bacteroidota</taxon>
        <taxon>Cytophagia</taxon>
        <taxon>Cytophagales</taxon>
        <taxon>Flectobacillaceae</taxon>
        <taxon>Aquirufa</taxon>
    </lineage>
</organism>
<dbReference type="InterPro" id="IPR050168">
    <property type="entry name" value="AAA_ATPase_domain"/>
</dbReference>
<dbReference type="CDD" id="cd19481">
    <property type="entry name" value="RecA-like_protease"/>
    <property type="match status" value="1"/>
</dbReference>